<evidence type="ECO:0000313" key="3">
    <source>
        <dbReference type="Proteomes" id="UP000034739"/>
    </source>
</evidence>
<dbReference type="Pfam" id="PF09527">
    <property type="entry name" value="ATPase_gene1"/>
    <property type="match status" value="1"/>
</dbReference>
<feature type="transmembrane region" description="Helical" evidence="1">
    <location>
        <begin position="76"/>
        <end position="94"/>
    </location>
</feature>
<protein>
    <recommendedName>
        <fullName evidence="4">ATP synthase protein I</fullName>
    </recommendedName>
</protein>
<dbReference type="InterPro" id="IPR032820">
    <property type="entry name" value="ATPase_put"/>
</dbReference>
<keyword evidence="1" id="KW-0472">Membrane</keyword>
<proteinExistence type="predicted"/>
<feature type="transmembrane region" description="Helical" evidence="1">
    <location>
        <begin position="36"/>
        <end position="64"/>
    </location>
</feature>
<dbReference type="EMBL" id="LCOY01000027">
    <property type="protein sequence ID" value="KKU87442.1"/>
    <property type="molecule type" value="Genomic_DNA"/>
</dbReference>
<keyword evidence="1" id="KW-0812">Transmembrane</keyword>
<dbReference type="AlphaFoldDB" id="A0A0G1U033"/>
<keyword evidence="1" id="KW-1133">Transmembrane helix</keyword>
<reference evidence="2 3" key="1">
    <citation type="journal article" date="2015" name="Nature">
        <title>rRNA introns, odd ribosomes, and small enigmatic genomes across a large radiation of phyla.</title>
        <authorList>
            <person name="Brown C.T."/>
            <person name="Hug L.A."/>
            <person name="Thomas B.C."/>
            <person name="Sharon I."/>
            <person name="Castelle C.J."/>
            <person name="Singh A."/>
            <person name="Wilkins M.J."/>
            <person name="Williams K.H."/>
            <person name="Banfield J.F."/>
        </authorList>
    </citation>
    <scope>NUCLEOTIDE SEQUENCE [LARGE SCALE GENOMIC DNA]</scope>
</reference>
<dbReference type="Proteomes" id="UP000034739">
    <property type="component" value="Unassembled WGS sequence"/>
</dbReference>
<accession>A0A0G1U033</accession>
<comment type="caution">
    <text evidence="2">The sequence shown here is derived from an EMBL/GenBank/DDBJ whole genome shotgun (WGS) entry which is preliminary data.</text>
</comment>
<gene>
    <name evidence="2" type="ORF">UY16_C0027G0002</name>
</gene>
<sequence>MDNTLNQFNLTFEEEGKRVRLDSRVKKTKKGYASPWYYYLGLVGHIGFVIAVPIVGGALLGQYIDEKWSIYPKATLSLLMIGTALGMMAFIRALKDVMEK</sequence>
<name>A0A0G1U033_9BACT</name>
<evidence type="ECO:0000256" key="1">
    <source>
        <dbReference type="SAM" id="Phobius"/>
    </source>
</evidence>
<evidence type="ECO:0000313" key="2">
    <source>
        <dbReference type="EMBL" id="KKU87442.1"/>
    </source>
</evidence>
<evidence type="ECO:0008006" key="4">
    <source>
        <dbReference type="Google" id="ProtNLM"/>
    </source>
</evidence>
<organism evidence="2 3">
    <name type="scientific">Candidatus Gottesmanbacteria bacterium GW2011_GWA2_47_9</name>
    <dbReference type="NCBI Taxonomy" id="1618445"/>
    <lineage>
        <taxon>Bacteria</taxon>
        <taxon>Candidatus Gottesmaniibacteriota</taxon>
    </lineage>
</organism>